<proteinExistence type="predicted"/>
<gene>
    <name evidence="1" type="ORF">MANES_17G028401v8</name>
</gene>
<organism evidence="1 2">
    <name type="scientific">Manihot esculenta</name>
    <name type="common">Cassava</name>
    <name type="synonym">Jatropha manihot</name>
    <dbReference type="NCBI Taxonomy" id="3983"/>
    <lineage>
        <taxon>Eukaryota</taxon>
        <taxon>Viridiplantae</taxon>
        <taxon>Streptophyta</taxon>
        <taxon>Embryophyta</taxon>
        <taxon>Tracheophyta</taxon>
        <taxon>Spermatophyta</taxon>
        <taxon>Magnoliopsida</taxon>
        <taxon>eudicotyledons</taxon>
        <taxon>Gunneridae</taxon>
        <taxon>Pentapetalae</taxon>
        <taxon>rosids</taxon>
        <taxon>fabids</taxon>
        <taxon>Malpighiales</taxon>
        <taxon>Euphorbiaceae</taxon>
        <taxon>Crotonoideae</taxon>
        <taxon>Manihoteae</taxon>
        <taxon>Manihot</taxon>
    </lineage>
</organism>
<reference evidence="2" key="1">
    <citation type="journal article" date="2016" name="Nat. Biotechnol.">
        <title>Sequencing wild and cultivated cassava and related species reveals extensive interspecific hybridization and genetic diversity.</title>
        <authorList>
            <person name="Bredeson J.V."/>
            <person name="Lyons J.B."/>
            <person name="Prochnik S.E."/>
            <person name="Wu G.A."/>
            <person name="Ha C.M."/>
            <person name="Edsinger-Gonzales E."/>
            <person name="Grimwood J."/>
            <person name="Schmutz J."/>
            <person name="Rabbi I.Y."/>
            <person name="Egesi C."/>
            <person name="Nauluvula P."/>
            <person name="Lebot V."/>
            <person name="Ndunguru J."/>
            <person name="Mkamilo G."/>
            <person name="Bart R.S."/>
            <person name="Setter T.L."/>
            <person name="Gleadow R.M."/>
            <person name="Kulakow P."/>
            <person name="Ferguson M.E."/>
            <person name="Rounsley S."/>
            <person name="Rokhsar D.S."/>
        </authorList>
    </citation>
    <scope>NUCLEOTIDE SEQUENCE [LARGE SCALE GENOMIC DNA]</scope>
    <source>
        <strain evidence="2">cv. AM560-2</strain>
    </source>
</reference>
<keyword evidence="2" id="KW-1185">Reference proteome</keyword>
<name>A0ACB7G245_MANES</name>
<comment type="caution">
    <text evidence="1">The sequence shown here is derived from an EMBL/GenBank/DDBJ whole genome shotgun (WGS) entry which is preliminary data.</text>
</comment>
<evidence type="ECO:0000313" key="2">
    <source>
        <dbReference type="Proteomes" id="UP000091857"/>
    </source>
</evidence>
<dbReference type="Proteomes" id="UP000091857">
    <property type="component" value="Chromosome 17"/>
</dbReference>
<dbReference type="EMBL" id="CM004403">
    <property type="protein sequence ID" value="KAG8634332.1"/>
    <property type="molecule type" value="Genomic_DNA"/>
</dbReference>
<sequence length="343" mass="39379">MTKKVSPAPARHVIWFGWKLVITLSVSLCIFALLKLHFKSDFSSPASSFYRSRSRISRGSFQFVGPPKIAFLFLVRKDLPLDFLWATFFENAQVSNFSIFIHSAPGFEFDESTTRSHFFYGRQLKNSIQVIWGESSMIEAERLLLSAALEDPANQRFVLLSDSCVPLYNFSYIYSYLMASPRSFVDSFVDTKEERYNQNMSPIIRKNKWRKGSQWITLVRSHAEVIVDDEVIFQVFQKHCKRAPPPDTSKGKLNPKPKKQNNCIPDEHYVQTLLSMAELEGELERRTLTYTVWNQSATKMESKGWHPITFTYANAGPQKIKEIKEILSGSCHAPFESGGGWCL</sequence>
<evidence type="ECO:0000313" key="1">
    <source>
        <dbReference type="EMBL" id="KAG8634332.1"/>
    </source>
</evidence>
<accession>A0ACB7G245</accession>
<protein>
    <submittedName>
        <fullName evidence="1">Uncharacterized protein</fullName>
    </submittedName>
</protein>